<evidence type="ECO:0000256" key="4">
    <source>
        <dbReference type="ARBA" id="ARBA00022475"/>
    </source>
</evidence>
<evidence type="ECO:0000313" key="11">
    <source>
        <dbReference type="Proteomes" id="UP000661894"/>
    </source>
</evidence>
<gene>
    <name evidence="10" type="ORF">H9624_01125</name>
</gene>
<dbReference type="Proteomes" id="UP000661894">
    <property type="component" value="Unassembled WGS sequence"/>
</dbReference>
<evidence type="ECO:0000313" key="10">
    <source>
        <dbReference type="EMBL" id="MBD8060920.1"/>
    </source>
</evidence>
<feature type="transmembrane region" description="Helical" evidence="8">
    <location>
        <begin position="357"/>
        <end position="379"/>
    </location>
</feature>
<evidence type="ECO:0000256" key="7">
    <source>
        <dbReference type="ARBA" id="ARBA00023136"/>
    </source>
</evidence>
<evidence type="ECO:0000256" key="5">
    <source>
        <dbReference type="ARBA" id="ARBA00022692"/>
    </source>
</evidence>
<keyword evidence="5 8" id="KW-0812">Transmembrane</keyword>
<keyword evidence="4" id="KW-1003">Cell membrane</keyword>
<feature type="transmembrane region" description="Helical" evidence="8">
    <location>
        <begin position="21"/>
        <end position="41"/>
    </location>
</feature>
<comment type="subcellular location">
    <subcellularLocation>
        <location evidence="1">Cell membrane</location>
        <topology evidence="1">Multi-pass membrane protein</topology>
    </subcellularLocation>
</comment>
<proteinExistence type="inferred from homology"/>
<keyword evidence="6 8" id="KW-1133">Transmembrane helix</keyword>
<keyword evidence="3" id="KW-0813">Transport</keyword>
<feature type="transmembrane region" description="Helical" evidence="8">
    <location>
        <begin position="302"/>
        <end position="321"/>
    </location>
</feature>
<evidence type="ECO:0000256" key="2">
    <source>
        <dbReference type="ARBA" id="ARBA00007783"/>
    </source>
</evidence>
<keyword evidence="7 8" id="KW-0472">Membrane</keyword>
<accession>A0ABR8YXZ3</accession>
<dbReference type="InterPro" id="IPR013525">
    <property type="entry name" value="ABC2_TM"/>
</dbReference>
<dbReference type="PANTHER" id="PTHR30294:SF38">
    <property type="entry name" value="TRANSPORT PERMEASE PROTEIN"/>
    <property type="match status" value="1"/>
</dbReference>
<dbReference type="RefSeq" id="WP_251838069.1">
    <property type="nucleotide sequence ID" value="NZ_JACSPO010000001.1"/>
</dbReference>
<feature type="transmembrane region" description="Helical" evidence="8">
    <location>
        <begin position="192"/>
        <end position="214"/>
    </location>
</feature>
<feature type="transmembrane region" description="Helical" evidence="8">
    <location>
        <begin position="270"/>
        <end position="290"/>
    </location>
</feature>
<protein>
    <submittedName>
        <fullName evidence="10">ABC transporter permease</fullName>
    </submittedName>
</protein>
<reference evidence="10 11" key="1">
    <citation type="submission" date="2020-08" db="EMBL/GenBank/DDBJ databases">
        <title>A Genomic Blueprint of the Chicken Gut Microbiome.</title>
        <authorList>
            <person name="Gilroy R."/>
            <person name="Ravi A."/>
            <person name="Getino M."/>
            <person name="Pursley I."/>
            <person name="Horton D.L."/>
            <person name="Alikhan N.-F."/>
            <person name="Baker D."/>
            <person name="Gharbi K."/>
            <person name="Hall N."/>
            <person name="Watson M."/>
            <person name="Adriaenssens E.M."/>
            <person name="Foster-Nyarko E."/>
            <person name="Jarju S."/>
            <person name="Secka A."/>
            <person name="Antonio M."/>
            <person name="Oren A."/>
            <person name="Chaudhuri R."/>
            <person name="La Ragione R.M."/>
            <person name="Hildebrand F."/>
            <person name="Pallen M.J."/>
        </authorList>
    </citation>
    <scope>NUCLEOTIDE SEQUENCE [LARGE SCALE GENOMIC DNA]</scope>
    <source>
        <strain evidence="10 11">Sa1BUA1</strain>
    </source>
</reference>
<dbReference type="EMBL" id="JACSPO010000001">
    <property type="protein sequence ID" value="MBD8060920.1"/>
    <property type="molecule type" value="Genomic_DNA"/>
</dbReference>
<evidence type="ECO:0000256" key="1">
    <source>
        <dbReference type="ARBA" id="ARBA00004651"/>
    </source>
</evidence>
<comment type="similarity">
    <text evidence="2">Belongs to the ABC-2 integral membrane protein family.</text>
</comment>
<dbReference type="Pfam" id="PF12698">
    <property type="entry name" value="ABC2_membrane_3"/>
    <property type="match status" value="1"/>
</dbReference>
<evidence type="ECO:0000256" key="8">
    <source>
        <dbReference type="SAM" id="Phobius"/>
    </source>
</evidence>
<dbReference type="PROSITE" id="PS51012">
    <property type="entry name" value="ABC_TM2"/>
    <property type="match status" value="1"/>
</dbReference>
<feature type="domain" description="ABC transmembrane type-2" evidence="9">
    <location>
        <begin position="157"/>
        <end position="382"/>
    </location>
</feature>
<dbReference type="InterPro" id="IPR047817">
    <property type="entry name" value="ABC2_TM_bact-type"/>
</dbReference>
<name>A0ABR8YXZ3_9MICO</name>
<feature type="transmembrane region" description="Helical" evidence="8">
    <location>
        <begin position="244"/>
        <end position="264"/>
    </location>
</feature>
<evidence type="ECO:0000256" key="6">
    <source>
        <dbReference type="ARBA" id="ARBA00022989"/>
    </source>
</evidence>
<evidence type="ECO:0000256" key="3">
    <source>
        <dbReference type="ARBA" id="ARBA00022448"/>
    </source>
</evidence>
<evidence type="ECO:0000259" key="9">
    <source>
        <dbReference type="PROSITE" id="PS51012"/>
    </source>
</evidence>
<comment type="caution">
    <text evidence="10">The sequence shown here is derived from an EMBL/GenBank/DDBJ whole genome shotgun (WGS) entry which is preliminary data.</text>
</comment>
<sequence length="387" mass="39521">MRAPLAIAGTELRRFARDRSNIFFALIFPLLLVVVIGLQFGGGGPSGRVALTGSGGELSTALTAELTDAGGTVTATDPEEMRELVARGRVDIGLLVDADAEEAFAAGAPAEVELISSSDAGSPAAAQLVRTALQTLSLDRAQLTALADAGVPAAEADAALAEAREAVAPVELRAVDVDEIAQELGGLGQFDLGAATMVLLFVFLSTLGSAVTLIQSRRLGVQGRVLAAPVSGAQAILGQVLGRWVIASFQGLYIMVASVLIFGVDFGDVGLALLIVLVFGLVATGAAMVLGSLMDHEGAANGVSVGLGLVLAALGGCMFPLELMPDTLRTVAHATPHAWGYEAFAEIQRHDGGLADIAPQLGVLAAMAVVLIVLGAWALRRSVARAM</sequence>
<dbReference type="InterPro" id="IPR051449">
    <property type="entry name" value="ABC-2_transporter_component"/>
</dbReference>
<organism evidence="10 11">
    <name type="scientific">Oceanitalea stevensii</name>
    <dbReference type="NCBI Taxonomy" id="2763072"/>
    <lineage>
        <taxon>Bacteria</taxon>
        <taxon>Bacillati</taxon>
        <taxon>Actinomycetota</taxon>
        <taxon>Actinomycetes</taxon>
        <taxon>Micrococcales</taxon>
        <taxon>Bogoriellaceae</taxon>
        <taxon>Georgenia</taxon>
    </lineage>
</organism>
<keyword evidence="11" id="KW-1185">Reference proteome</keyword>
<dbReference type="PANTHER" id="PTHR30294">
    <property type="entry name" value="MEMBRANE COMPONENT OF ABC TRANSPORTER YHHJ-RELATED"/>
    <property type="match status" value="1"/>
</dbReference>